<dbReference type="AlphaFoldDB" id="A0A8H5TIR3"/>
<gene>
    <name evidence="1" type="ORF">FHETE_4778</name>
</gene>
<comment type="caution">
    <text evidence="1">The sequence shown here is derived from an EMBL/GenBank/DDBJ whole genome shotgun (WGS) entry which is preliminary data.</text>
</comment>
<dbReference type="EMBL" id="JAAGWQ010000079">
    <property type="protein sequence ID" value="KAF5670095.1"/>
    <property type="molecule type" value="Genomic_DNA"/>
</dbReference>
<accession>A0A8H5TIR3</accession>
<organism evidence="1 2">
    <name type="scientific">Fusarium heterosporum</name>
    <dbReference type="NCBI Taxonomy" id="42747"/>
    <lineage>
        <taxon>Eukaryota</taxon>
        <taxon>Fungi</taxon>
        <taxon>Dikarya</taxon>
        <taxon>Ascomycota</taxon>
        <taxon>Pezizomycotina</taxon>
        <taxon>Sordariomycetes</taxon>
        <taxon>Hypocreomycetidae</taxon>
        <taxon>Hypocreales</taxon>
        <taxon>Nectriaceae</taxon>
        <taxon>Fusarium</taxon>
        <taxon>Fusarium heterosporum species complex</taxon>
    </lineage>
</organism>
<proteinExistence type="predicted"/>
<evidence type="ECO:0000313" key="1">
    <source>
        <dbReference type="EMBL" id="KAF5670095.1"/>
    </source>
</evidence>
<name>A0A8H5TIR3_FUSHE</name>
<evidence type="ECO:0000313" key="2">
    <source>
        <dbReference type="Proteomes" id="UP000567885"/>
    </source>
</evidence>
<keyword evidence="2" id="KW-1185">Reference proteome</keyword>
<protein>
    <submittedName>
        <fullName evidence="1">Uncharacterized protein</fullName>
    </submittedName>
</protein>
<sequence length="378" mass="43284">MKQLLATCRIIRAMTKPAFYEFVTVHDFDGYRNTKRLAFFLRRSPNIRPLVRNITLLGIDQEFLRLLLSLDLPNLQSLAAEDGDMISRDIGDGRKIVLNRCITVKLNLKTFEFRMLEKLSPKDVRLFQQPSLVTLLLEVDGIKSLAHQSVDALPFRNLQRLTILASRYPHKSLEKILRHATSLRQFEFQYSDHEPIGPDFSTLLQPCKDTLEAVRILCNPESPITFQQPSLSFGNFPAITHLAAPLGALFGSDMGNQTIDRLQEIKKRIPPTVKTLLFQELEVWAIEEEEEEEDGDEEGEWDEDFTFEDGSKFEFSPSDHALIKTILENTSLFPNLRQIAWNAEVWITEQQDICKLADAAGVTLKNVRLISDIKLEDV</sequence>
<dbReference type="Proteomes" id="UP000567885">
    <property type="component" value="Unassembled WGS sequence"/>
</dbReference>
<dbReference type="OrthoDB" id="5016237at2759"/>
<reference evidence="1 2" key="1">
    <citation type="submission" date="2020-05" db="EMBL/GenBank/DDBJ databases">
        <title>Identification and distribution of gene clusters putatively required for synthesis of sphingolipid metabolism inhibitors in phylogenetically diverse species of the filamentous fungus Fusarium.</title>
        <authorList>
            <person name="Kim H.-S."/>
            <person name="Busman M."/>
            <person name="Brown D.W."/>
            <person name="Divon H."/>
            <person name="Uhlig S."/>
            <person name="Proctor R.H."/>
        </authorList>
    </citation>
    <scope>NUCLEOTIDE SEQUENCE [LARGE SCALE GENOMIC DNA]</scope>
    <source>
        <strain evidence="1 2">NRRL 20693</strain>
    </source>
</reference>